<dbReference type="Proteomes" id="UP000183508">
    <property type="component" value="Unassembled WGS sequence"/>
</dbReference>
<accession>A0A1I7JXV7</accession>
<name>A0A1I7JXV7_9BACL</name>
<evidence type="ECO:0000313" key="2">
    <source>
        <dbReference type="EMBL" id="SFU89974.1"/>
    </source>
</evidence>
<protein>
    <submittedName>
        <fullName evidence="2">Uncharacterized membrane protein</fullName>
    </submittedName>
</protein>
<sequence>MNGVREAWAWFRSLKRRWHGLLAGCVLWAVWMAFGFWATVLLLILGGGGFAAGRVLEQHESWRDVVEKLLSERFGDS</sequence>
<feature type="transmembrane region" description="Helical" evidence="1">
    <location>
        <begin position="21"/>
        <end position="45"/>
    </location>
</feature>
<keyword evidence="1" id="KW-1133">Transmembrane helix</keyword>
<organism evidence="2 3">
    <name type="scientific">Alicyclobacillus macrosporangiidus</name>
    <dbReference type="NCBI Taxonomy" id="392015"/>
    <lineage>
        <taxon>Bacteria</taxon>
        <taxon>Bacillati</taxon>
        <taxon>Bacillota</taxon>
        <taxon>Bacilli</taxon>
        <taxon>Bacillales</taxon>
        <taxon>Alicyclobacillaceae</taxon>
        <taxon>Alicyclobacillus</taxon>
    </lineage>
</organism>
<keyword evidence="1" id="KW-0472">Membrane</keyword>
<reference evidence="3" key="1">
    <citation type="submission" date="2016-10" db="EMBL/GenBank/DDBJ databases">
        <authorList>
            <person name="Varghese N."/>
        </authorList>
    </citation>
    <scope>NUCLEOTIDE SEQUENCE [LARGE SCALE GENOMIC DNA]</scope>
    <source>
        <strain evidence="3">DSM 17980</strain>
    </source>
</reference>
<gene>
    <name evidence="2" type="ORF">SAMN05421543_11296</name>
</gene>
<keyword evidence="3" id="KW-1185">Reference proteome</keyword>
<dbReference type="RefSeq" id="WP_074953168.1">
    <property type="nucleotide sequence ID" value="NZ_FPBV01000012.1"/>
</dbReference>
<evidence type="ECO:0000256" key="1">
    <source>
        <dbReference type="SAM" id="Phobius"/>
    </source>
</evidence>
<dbReference type="OrthoDB" id="2376646at2"/>
<dbReference type="STRING" id="392015.SAMN05421543_11296"/>
<evidence type="ECO:0000313" key="3">
    <source>
        <dbReference type="Proteomes" id="UP000183508"/>
    </source>
</evidence>
<keyword evidence="1" id="KW-0812">Transmembrane</keyword>
<dbReference type="EMBL" id="FPBV01000012">
    <property type="protein sequence ID" value="SFU89974.1"/>
    <property type="molecule type" value="Genomic_DNA"/>
</dbReference>
<dbReference type="AlphaFoldDB" id="A0A1I7JXV7"/>
<proteinExistence type="predicted"/>